<dbReference type="AlphaFoldDB" id="A0A0L0VWY2"/>
<name>A0A0L0VWY2_9BASI</name>
<evidence type="ECO:0000256" key="1">
    <source>
        <dbReference type="SAM" id="MobiDB-lite"/>
    </source>
</evidence>
<gene>
    <name evidence="2" type="ORF">PSTG_03431</name>
</gene>
<organism evidence="2 3">
    <name type="scientific">Puccinia striiformis f. sp. tritici PST-78</name>
    <dbReference type="NCBI Taxonomy" id="1165861"/>
    <lineage>
        <taxon>Eukaryota</taxon>
        <taxon>Fungi</taxon>
        <taxon>Dikarya</taxon>
        <taxon>Basidiomycota</taxon>
        <taxon>Pucciniomycotina</taxon>
        <taxon>Pucciniomycetes</taxon>
        <taxon>Pucciniales</taxon>
        <taxon>Pucciniaceae</taxon>
        <taxon>Puccinia</taxon>
    </lineage>
</organism>
<keyword evidence="3" id="KW-1185">Reference proteome</keyword>
<dbReference type="STRING" id="1165861.A0A0L0VWY2"/>
<feature type="region of interest" description="Disordered" evidence="1">
    <location>
        <begin position="1"/>
        <end position="33"/>
    </location>
</feature>
<protein>
    <submittedName>
        <fullName evidence="2">Uncharacterized protein</fullName>
    </submittedName>
</protein>
<proteinExistence type="predicted"/>
<reference evidence="3" key="1">
    <citation type="submission" date="2014-03" db="EMBL/GenBank/DDBJ databases">
        <title>The Genome Sequence of Puccinia striiformis f. sp. tritici PST-78.</title>
        <authorList>
            <consortium name="The Broad Institute Genome Sequencing Platform"/>
            <person name="Cuomo C."/>
            <person name="Hulbert S."/>
            <person name="Chen X."/>
            <person name="Walker B."/>
            <person name="Young S.K."/>
            <person name="Zeng Q."/>
            <person name="Gargeya S."/>
            <person name="Fitzgerald M."/>
            <person name="Haas B."/>
            <person name="Abouelleil A."/>
            <person name="Alvarado L."/>
            <person name="Arachchi H.M."/>
            <person name="Berlin A.M."/>
            <person name="Chapman S.B."/>
            <person name="Goldberg J."/>
            <person name="Griggs A."/>
            <person name="Gujja S."/>
            <person name="Hansen M."/>
            <person name="Howarth C."/>
            <person name="Imamovic A."/>
            <person name="Larimer J."/>
            <person name="McCowan C."/>
            <person name="Montmayeur A."/>
            <person name="Murphy C."/>
            <person name="Neiman D."/>
            <person name="Pearson M."/>
            <person name="Priest M."/>
            <person name="Roberts A."/>
            <person name="Saif S."/>
            <person name="Shea T."/>
            <person name="Sisk P."/>
            <person name="Sykes S."/>
            <person name="Wortman J."/>
            <person name="Nusbaum C."/>
            <person name="Birren B."/>
        </authorList>
    </citation>
    <scope>NUCLEOTIDE SEQUENCE [LARGE SCALE GENOMIC DNA]</scope>
    <source>
        <strain evidence="3">race PST-78</strain>
    </source>
</reference>
<accession>A0A0L0VWY2</accession>
<dbReference type="CDD" id="cd00303">
    <property type="entry name" value="retropepsin_like"/>
    <property type="match status" value="1"/>
</dbReference>
<comment type="caution">
    <text evidence="2">The sequence shown here is derived from an EMBL/GenBank/DDBJ whole genome shotgun (WGS) entry which is preliminary data.</text>
</comment>
<dbReference type="EMBL" id="AJIL01000017">
    <property type="protein sequence ID" value="KNF03495.1"/>
    <property type="molecule type" value="Genomic_DNA"/>
</dbReference>
<evidence type="ECO:0000313" key="3">
    <source>
        <dbReference type="Proteomes" id="UP000054564"/>
    </source>
</evidence>
<dbReference type="OrthoDB" id="2506010at2759"/>
<sequence length="273" mass="30280">MDVDQEDKVGAHTRENSRNLPEKVWSKEKASPKIKTSVPEESLFQELDHLKIPTTFAQLTAISPSYTEQVISKLQEQLSGKNNATYITDKTTKVVSSMTTHHKEKGPANPCFYSCALGYVTAEVGGGKVDFMIDSGSMVNVMPQSVAEDLDSEMVHVNIPMKGVGRARCDLNGIVENCPISIGQLFGPAHLFVSPKAQDCILGRPFLIDYGCTLEYHKNGENSSFQGTRWRRVSVPLARTGQGKGWNNKKDHSTNTLKPFTIKKFSGEEYYQC</sequence>
<evidence type="ECO:0000313" key="2">
    <source>
        <dbReference type="EMBL" id="KNF03495.1"/>
    </source>
</evidence>
<dbReference type="Proteomes" id="UP000054564">
    <property type="component" value="Unassembled WGS sequence"/>
</dbReference>
<dbReference type="SUPFAM" id="SSF50630">
    <property type="entry name" value="Acid proteases"/>
    <property type="match status" value="1"/>
</dbReference>
<feature type="compositionally biased region" description="Basic and acidic residues" evidence="1">
    <location>
        <begin position="1"/>
        <end position="31"/>
    </location>
</feature>
<dbReference type="Gene3D" id="2.40.70.10">
    <property type="entry name" value="Acid Proteases"/>
    <property type="match status" value="1"/>
</dbReference>
<dbReference type="InterPro" id="IPR021109">
    <property type="entry name" value="Peptidase_aspartic_dom_sf"/>
</dbReference>
<dbReference type="Pfam" id="PF13650">
    <property type="entry name" value="Asp_protease_2"/>
    <property type="match status" value="1"/>
</dbReference>